<dbReference type="InParanoid" id="A0A068U8F6"/>
<evidence type="ECO:0008006" key="4">
    <source>
        <dbReference type="Google" id="ProtNLM"/>
    </source>
</evidence>
<dbReference type="PANTHER" id="PTHR31642">
    <property type="entry name" value="TRICHOTHECENE 3-O-ACETYLTRANSFERASE"/>
    <property type="match status" value="1"/>
</dbReference>
<accession>A0A068U8F6</accession>
<sequence>MAEVSWICKRTVVSTKPVEAGKFCPLSVLDRIMEHNHVRVVLYYRCPKERKAGESIRMLRESLAELLSAYPIVTGRLLKTAEGHWMIKCNDAGVRMVEARAKGRVDKWLQNFDREKELNLVHWEPMFHKLYFWSTFYVQLTEFEEGGLAVGLSCGHLLSDPICVTIFIKAWADMTLNGKMVTPPLFHRLPRRRQCNETTNPQPFPELINYYKSTLEKPVPVVQAKQTTIKIAFGDEMVRSCIAMSHAPGSPDEPSPTPFQALAGLFWVGISKIKGLKNGLITMSICLDMRKVLGLDKGFFGNCMVYNRVPGDGIEEYELSKAANAIREVVDTMDAEGIMNLIEWMEGKADQFSCLMNGYDLICVNLEHVDSYSAIFEENFKPIHASYYIEPTVGEGMILVLPSPPGEGSFSRVVMITLPEDEAINLLEDKLIQQFSPTILMMADKKHTTANSDP</sequence>
<dbReference type="Gramene" id="CDP04825">
    <property type="protein sequence ID" value="CDP04825"/>
    <property type="gene ID" value="GSCOC_T00019560001"/>
</dbReference>
<evidence type="ECO:0000256" key="1">
    <source>
        <dbReference type="ARBA" id="ARBA00009861"/>
    </source>
</evidence>
<dbReference type="Proteomes" id="UP000295252">
    <property type="component" value="Chromosome III"/>
</dbReference>
<dbReference type="EMBL" id="HG739098">
    <property type="protein sequence ID" value="CDP04825.1"/>
    <property type="molecule type" value="Genomic_DNA"/>
</dbReference>
<dbReference type="InterPro" id="IPR023213">
    <property type="entry name" value="CAT-like_dom_sf"/>
</dbReference>
<keyword evidence="3" id="KW-1185">Reference proteome</keyword>
<dbReference type="STRING" id="49390.A0A068U8F6"/>
<dbReference type="AlphaFoldDB" id="A0A068U8F6"/>
<evidence type="ECO:0000313" key="2">
    <source>
        <dbReference type="EMBL" id="CDP04825.1"/>
    </source>
</evidence>
<comment type="similarity">
    <text evidence="1">Belongs to the plant acyltransferase family.</text>
</comment>
<organism evidence="2 3">
    <name type="scientific">Coffea canephora</name>
    <name type="common">Robusta coffee</name>
    <dbReference type="NCBI Taxonomy" id="49390"/>
    <lineage>
        <taxon>Eukaryota</taxon>
        <taxon>Viridiplantae</taxon>
        <taxon>Streptophyta</taxon>
        <taxon>Embryophyta</taxon>
        <taxon>Tracheophyta</taxon>
        <taxon>Spermatophyta</taxon>
        <taxon>Magnoliopsida</taxon>
        <taxon>eudicotyledons</taxon>
        <taxon>Gunneridae</taxon>
        <taxon>Pentapetalae</taxon>
        <taxon>asterids</taxon>
        <taxon>lamiids</taxon>
        <taxon>Gentianales</taxon>
        <taxon>Rubiaceae</taxon>
        <taxon>Ixoroideae</taxon>
        <taxon>Gardenieae complex</taxon>
        <taxon>Bertiereae - Coffeeae clade</taxon>
        <taxon>Coffeeae</taxon>
        <taxon>Coffea</taxon>
    </lineage>
</organism>
<evidence type="ECO:0000313" key="3">
    <source>
        <dbReference type="Proteomes" id="UP000295252"/>
    </source>
</evidence>
<reference evidence="3" key="1">
    <citation type="journal article" date="2014" name="Science">
        <title>The coffee genome provides insight into the convergent evolution of caffeine biosynthesis.</title>
        <authorList>
            <person name="Denoeud F."/>
            <person name="Carretero-Paulet L."/>
            <person name="Dereeper A."/>
            <person name="Droc G."/>
            <person name="Guyot R."/>
            <person name="Pietrella M."/>
            <person name="Zheng C."/>
            <person name="Alberti A."/>
            <person name="Anthony F."/>
            <person name="Aprea G."/>
            <person name="Aury J.M."/>
            <person name="Bento P."/>
            <person name="Bernard M."/>
            <person name="Bocs S."/>
            <person name="Campa C."/>
            <person name="Cenci A."/>
            <person name="Combes M.C."/>
            <person name="Crouzillat D."/>
            <person name="Da Silva C."/>
            <person name="Daddiego L."/>
            <person name="De Bellis F."/>
            <person name="Dussert S."/>
            <person name="Garsmeur O."/>
            <person name="Gayraud T."/>
            <person name="Guignon V."/>
            <person name="Jahn K."/>
            <person name="Jamilloux V."/>
            <person name="Joet T."/>
            <person name="Labadie K."/>
            <person name="Lan T."/>
            <person name="Leclercq J."/>
            <person name="Lepelley M."/>
            <person name="Leroy T."/>
            <person name="Li L.T."/>
            <person name="Librado P."/>
            <person name="Lopez L."/>
            <person name="Munoz A."/>
            <person name="Noel B."/>
            <person name="Pallavicini A."/>
            <person name="Perrotta G."/>
            <person name="Poncet V."/>
            <person name="Pot D."/>
            <person name="Priyono X."/>
            <person name="Rigoreau M."/>
            <person name="Rouard M."/>
            <person name="Rozas J."/>
            <person name="Tranchant-Dubreuil C."/>
            <person name="VanBuren R."/>
            <person name="Zhang Q."/>
            <person name="Andrade A.C."/>
            <person name="Argout X."/>
            <person name="Bertrand B."/>
            <person name="de Kochko A."/>
            <person name="Graziosi G."/>
            <person name="Henry R.J."/>
            <person name="Jayarama X."/>
            <person name="Ming R."/>
            <person name="Nagai C."/>
            <person name="Rounsley S."/>
            <person name="Sankoff D."/>
            <person name="Giuliano G."/>
            <person name="Albert V.A."/>
            <person name="Wincker P."/>
            <person name="Lashermes P."/>
        </authorList>
    </citation>
    <scope>NUCLEOTIDE SEQUENCE [LARGE SCALE GENOMIC DNA]</scope>
    <source>
        <strain evidence="3">cv. DH200-94</strain>
    </source>
</reference>
<dbReference type="PhylomeDB" id="A0A068U8F6"/>
<protein>
    <recommendedName>
        <fullName evidence="4">Protein ECERIFERUM 26-like</fullName>
    </recommendedName>
</protein>
<dbReference type="OMA" id="MSICLDM"/>
<dbReference type="Pfam" id="PF02458">
    <property type="entry name" value="Transferase"/>
    <property type="match status" value="1"/>
</dbReference>
<dbReference type="GO" id="GO:0016747">
    <property type="term" value="F:acyltransferase activity, transferring groups other than amino-acyl groups"/>
    <property type="evidence" value="ECO:0007669"/>
    <property type="project" value="TreeGrafter"/>
</dbReference>
<gene>
    <name evidence="2" type="ORF">GSCOC_T00019560001</name>
</gene>
<proteinExistence type="inferred from homology"/>
<name>A0A068U8F6_COFCA</name>
<dbReference type="OrthoDB" id="671439at2759"/>
<dbReference type="Gene3D" id="3.30.559.10">
    <property type="entry name" value="Chloramphenicol acetyltransferase-like domain"/>
    <property type="match status" value="2"/>
</dbReference>
<dbReference type="InterPro" id="IPR050317">
    <property type="entry name" value="Plant_Fungal_Acyltransferase"/>
</dbReference>
<dbReference type="PANTHER" id="PTHR31642:SF26">
    <property type="entry name" value="HXXXD-TYPE ACYL-TRANSFERASE FAMILY PROTEIN"/>
    <property type="match status" value="1"/>
</dbReference>